<accession>A0A9X1QME8</accession>
<dbReference type="SUPFAM" id="SSF51206">
    <property type="entry name" value="cAMP-binding domain-like"/>
    <property type="match status" value="1"/>
</dbReference>
<evidence type="ECO:0000313" key="6">
    <source>
        <dbReference type="Proteomes" id="UP001139410"/>
    </source>
</evidence>
<dbReference type="PROSITE" id="PS50042">
    <property type="entry name" value="CNMP_BINDING_3"/>
    <property type="match status" value="1"/>
</dbReference>
<keyword evidence="2" id="KW-0238">DNA-binding</keyword>
<dbReference type="Pfam" id="PF13545">
    <property type="entry name" value="HTH_Crp_2"/>
    <property type="match status" value="1"/>
</dbReference>
<evidence type="ECO:0000256" key="1">
    <source>
        <dbReference type="ARBA" id="ARBA00023015"/>
    </source>
</evidence>
<dbReference type="GO" id="GO:0006355">
    <property type="term" value="P:regulation of DNA-templated transcription"/>
    <property type="evidence" value="ECO:0007669"/>
    <property type="project" value="InterPro"/>
</dbReference>
<keyword evidence="1" id="KW-0805">Transcription regulation</keyword>
<organism evidence="5 6">
    <name type="scientific">Sphingomonas cremea</name>
    <dbReference type="NCBI Taxonomy" id="2904799"/>
    <lineage>
        <taxon>Bacteria</taxon>
        <taxon>Pseudomonadati</taxon>
        <taxon>Pseudomonadota</taxon>
        <taxon>Alphaproteobacteria</taxon>
        <taxon>Sphingomonadales</taxon>
        <taxon>Sphingomonadaceae</taxon>
        <taxon>Sphingomonas</taxon>
    </lineage>
</organism>
<evidence type="ECO:0000256" key="3">
    <source>
        <dbReference type="ARBA" id="ARBA00023163"/>
    </source>
</evidence>
<feature type="domain" description="Cyclic nucleotide-binding" evidence="4">
    <location>
        <begin position="36"/>
        <end position="139"/>
    </location>
</feature>
<protein>
    <submittedName>
        <fullName evidence="5">Crp/Fnr family transcriptional regulator</fullName>
    </submittedName>
</protein>
<dbReference type="GO" id="GO:0003677">
    <property type="term" value="F:DNA binding"/>
    <property type="evidence" value="ECO:0007669"/>
    <property type="project" value="UniProtKB-KW"/>
</dbReference>
<dbReference type="AlphaFoldDB" id="A0A9X1QME8"/>
<dbReference type="RefSeq" id="WP_235067049.1">
    <property type="nucleotide sequence ID" value="NZ_JAKFGM010000001.1"/>
</dbReference>
<gene>
    <name evidence="5" type="ORF">LVY65_05875</name>
</gene>
<reference evidence="5" key="1">
    <citation type="submission" date="2022-01" db="EMBL/GenBank/DDBJ databases">
        <authorList>
            <person name="Jo J.-H."/>
            <person name="Im W.-T."/>
        </authorList>
    </citation>
    <scope>NUCLEOTIDE SEQUENCE</scope>
    <source>
        <strain evidence="5">G124</strain>
    </source>
</reference>
<dbReference type="Proteomes" id="UP001139410">
    <property type="component" value="Unassembled WGS sequence"/>
</dbReference>
<dbReference type="Gene3D" id="1.10.10.10">
    <property type="entry name" value="Winged helix-like DNA-binding domain superfamily/Winged helix DNA-binding domain"/>
    <property type="match status" value="1"/>
</dbReference>
<dbReference type="InterPro" id="IPR014710">
    <property type="entry name" value="RmlC-like_jellyroll"/>
</dbReference>
<keyword evidence="6" id="KW-1185">Reference proteome</keyword>
<dbReference type="InterPro" id="IPR000595">
    <property type="entry name" value="cNMP-bd_dom"/>
</dbReference>
<evidence type="ECO:0000313" key="5">
    <source>
        <dbReference type="EMBL" id="MCF2514593.1"/>
    </source>
</evidence>
<evidence type="ECO:0000256" key="2">
    <source>
        <dbReference type="ARBA" id="ARBA00023125"/>
    </source>
</evidence>
<proteinExistence type="predicted"/>
<keyword evidence="3" id="KW-0804">Transcription</keyword>
<dbReference type="InterPro" id="IPR036388">
    <property type="entry name" value="WH-like_DNA-bd_sf"/>
</dbReference>
<dbReference type="InterPro" id="IPR036390">
    <property type="entry name" value="WH_DNA-bd_sf"/>
</dbReference>
<comment type="caution">
    <text evidence="5">The sequence shown here is derived from an EMBL/GenBank/DDBJ whole genome shotgun (WGS) entry which is preliminary data.</text>
</comment>
<evidence type="ECO:0000259" key="4">
    <source>
        <dbReference type="PROSITE" id="PS50042"/>
    </source>
</evidence>
<dbReference type="EMBL" id="JAKFGM010000001">
    <property type="protein sequence ID" value="MCF2514593.1"/>
    <property type="molecule type" value="Genomic_DNA"/>
</dbReference>
<dbReference type="CDD" id="cd00038">
    <property type="entry name" value="CAP_ED"/>
    <property type="match status" value="1"/>
</dbReference>
<dbReference type="InterPro" id="IPR012318">
    <property type="entry name" value="HTH_CRP"/>
</dbReference>
<dbReference type="Gene3D" id="2.60.120.10">
    <property type="entry name" value="Jelly Rolls"/>
    <property type="match status" value="1"/>
</dbReference>
<sequence>MSKTSQLMSNRAEFLIEASVSSSPAEGAAILKSRGWLSDRDSEFQEALLGICRWRHFEPGETLISAGDICAPLVGIASGSAAVVTSLGPPDTPLTHICHPGWWAGYVPLIAGRPTDNATVARTPVYAAVATKSAAEALLSENPGRWKHFARLALYYGEVAANIVADLLIRESDRRCAATLLRIADCRFQGQAPAFASVSQTDLAAIANLSRKTANAILRDFELNGLVARHYNQIDILDPASLRRVADGESAPV</sequence>
<dbReference type="Pfam" id="PF00027">
    <property type="entry name" value="cNMP_binding"/>
    <property type="match status" value="1"/>
</dbReference>
<dbReference type="InterPro" id="IPR018490">
    <property type="entry name" value="cNMP-bd_dom_sf"/>
</dbReference>
<name>A0A9X1QME8_9SPHN</name>
<dbReference type="SUPFAM" id="SSF46785">
    <property type="entry name" value="Winged helix' DNA-binding domain"/>
    <property type="match status" value="1"/>
</dbReference>